<keyword evidence="8" id="KW-1185">Reference proteome</keyword>
<dbReference type="PANTHER" id="PTHR30055">
    <property type="entry name" value="HTH-TYPE TRANSCRIPTIONAL REGULATOR RUTR"/>
    <property type="match status" value="1"/>
</dbReference>
<dbReference type="RefSeq" id="WP_286277986.1">
    <property type="nucleotide sequence ID" value="NZ_AP027731.1"/>
</dbReference>
<protein>
    <submittedName>
        <fullName evidence="7">TetR family transcriptional regulator</fullName>
    </submittedName>
</protein>
<evidence type="ECO:0000256" key="1">
    <source>
        <dbReference type="ARBA" id="ARBA00023015"/>
    </source>
</evidence>
<dbReference type="PROSITE" id="PS50977">
    <property type="entry name" value="HTH_TETR_2"/>
    <property type="match status" value="1"/>
</dbReference>
<dbReference type="Proteomes" id="UP001321498">
    <property type="component" value="Chromosome"/>
</dbReference>
<evidence type="ECO:0000256" key="5">
    <source>
        <dbReference type="SAM" id="MobiDB-lite"/>
    </source>
</evidence>
<dbReference type="Pfam" id="PF00440">
    <property type="entry name" value="TetR_N"/>
    <property type="match status" value="1"/>
</dbReference>
<feature type="DNA-binding region" description="H-T-H motif" evidence="4">
    <location>
        <begin position="51"/>
        <end position="70"/>
    </location>
</feature>
<reference evidence="8" key="1">
    <citation type="journal article" date="2019" name="Int. J. Syst. Evol. Microbiol.">
        <title>The Global Catalogue of Microorganisms (GCM) 10K type strain sequencing project: providing services to taxonomists for standard genome sequencing and annotation.</title>
        <authorList>
            <consortium name="The Broad Institute Genomics Platform"/>
            <consortium name="The Broad Institute Genome Sequencing Center for Infectious Disease"/>
            <person name="Wu L."/>
            <person name="Ma J."/>
        </authorList>
    </citation>
    <scope>NUCLEOTIDE SEQUENCE [LARGE SCALE GENOMIC DNA]</scope>
    <source>
        <strain evidence="8">NBRC 108725</strain>
    </source>
</reference>
<sequence>MSITEDTEALPPGPGDPAEPGLRERKKRQTRQALHEAAVRLIGERGLAGVTVEEICAEAGVSPRTFFNYFPSKGNAALGLPVVLVTEDVRRRFLAGGPGGLVDDLCDLAAHTFELPSERIRMKDLVRSRPELVPMVLRWMADLRLAIVAAAVERTDEQTARTAATLVMAALVEAVHRWNATSPDELAGRIRTVVAEMGALVRA</sequence>
<evidence type="ECO:0000259" key="6">
    <source>
        <dbReference type="PROSITE" id="PS50977"/>
    </source>
</evidence>
<dbReference type="InterPro" id="IPR001647">
    <property type="entry name" value="HTH_TetR"/>
</dbReference>
<feature type="region of interest" description="Disordered" evidence="5">
    <location>
        <begin position="1"/>
        <end position="29"/>
    </location>
</feature>
<evidence type="ECO:0000256" key="3">
    <source>
        <dbReference type="ARBA" id="ARBA00023163"/>
    </source>
</evidence>
<dbReference type="SUPFAM" id="SSF46689">
    <property type="entry name" value="Homeodomain-like"/>
    <property type="match status" value="1"/>
</dbReference>
<keyword evidence="2 4" id="KW-0238">DNA-binding</keyword>
<name>A0ABN6XI34_9MICO</name>
<evidence type="ECO:0000256" key="2">
    <source>
        <dbReference type="ARBA" id="ARBA00023125"/>
    </source>
</evidence>
<keyword evidence="1" id="KW-0805">Transcription regulation</keyword>
<evidence type="ECO:0000313" key="7">
    <source>
        <dbReference type="EMBL" id="BDZ44529.1"/>
    </source>
</evidence>
<dbReference type="InterPro" id="IPR009057">
    <property type="entry name" value="Homeodomain-like_sf"/>
</dbReference>
<dbReference type="EMBL" id="AP027731">
    <property type="protein sequence ID" value="BDZ44529.1"/>
    <property type="molecule type" value="Genomic_DNA"/>
</dbReference>
<dbReference type="Gene3D" id="1.10.357.10">
    <property type="entry name" value="Tetracycline Repressor, domain 2"/>
    <property type="match status" value="1"/>
</dbReference>
<feature type="domain" description="HTH tetR-type" evidence="6">
    <location>
        <begin position="28"/>
        <end position="88"/>
    </location>
</feature>
<keyword evidence="3" id="KW-0804">Transcription</keyword>
<evidence type="ECO:0000256" key="4">
    <source>
        <dbReference type="PROSITE-ProRule" id="PRU00335"/>
    </source>
</evidence>
<organism evidence="7 8">
    <name type="scientific">Naasia aerilata</name>
    <dbReference type="NCBI Taxonomy" id="1162966"/>
    <lineage>
        <taxon>Bacteria</taxon>
        <taxon>Bacillati</taxon>
        <taxon>Actinomycetota</taxon>
        <taxon>Actinomycetes</taxon>
        <taxon>Micrococcales</taxon>
        <taxon>Microbacteriaceae</taxon>
        <taxon>Naasia</taxon>
    </lineage>
</organism>
<dbReference type="InterPro" id="IPR050109">
    <property type="entry name" value="HTH-type_TetR-like_transc_reg"/>
</dbReference>
<evidence type="ECO:0000313" key="8">
    <source>
        <dbReference type="Proteomes" id="UP001321498"/>
    </source>
</evidence>
<dbReference type="PANTHER" id="PTHR30055:SF238">
    <property type="entry name" value="MYCOFACTOCIN BIOSYNTHESIS TRANSCRIPTIONAL REGULATOR MFTR-RELATED"/>
    <property type="match status" value="1"/>
</dbReference>
<proteinExistence type="predicted"/>
<accession>A0ABN6XI34</accession>
<gene>
    <name evidence="7" type="ORF">GCM10025866_04380</name>
</gene>